<evidence type="ECO:0000256" key="1">
    <source>
        <dbReference type="SAM" id="MobiDB-lite"/>
    </source>
</evidence>
<feature type="region of interest" description="Disordered" evidence="1">
    <location>
        <begin position="157"/>
        <end position="183"/>
    </location>
</feature>
<proteinExistence type="predicted"/>
<dbReference type="GeneID" id="94173310"/>
<reference evidence="2 3" key="1">
    <citation type="submission" date="2021-02" db="EMBL/GenBank/DDBJ databases">
        <title>Leishmania (Mundinia) enrietti genome sequencing and assembly.</title>
        <authorList>
            <person name="Almutairi H."/>
            <person name="Gatherer D."/>
        </authorList>
    </citation>
    <scope>NUCLEOTIDE SEQUENCE [LARGE SCALE GENOMIC DNA]</scope>
    <source>
        <strain evidence="2">CUR178</strain>
    </source>
</reference>
<accession>A0A836GVV6</accession>
<dbReference type="KEGG" id="lenr:94173310"/>
<dbReference type="EMBL" id="JAFHKP010000017">
    <property type="protein sequence ID" value="KAG5482266.1"/>
    <property type="molecule type" value="Genomic_DNA"/>
</dbReference>
<comment type="caution">
    <text evidence="2">The sequence shown here is derived from an EMBL/GenBank/DDBJ whole genome shotgun (WGS) entry which is preliminary data.</text>
</comment>
<protein>
    <submittedName>
        <fullName evidence="2">Uncharacterized protein</fullName>
    </submittedName>
</protein>
<dbReference type="OrthoDB" id="263547at2759"/>
<dbReference type="Proteomes" id="UP000674179">
    <property type="component" value="Chromosome 17"/>
</dbReference>
<name>A0A836GVV6_LEIEN</name>
<keyword evidence="3" id="KW-1185">Reference proteome</keyword>
<sequence length="217" mass="23823">MRGRQCGASRLDAGTPQRPEDVFGRLSQCLPTSLSSSAFDAVAAHQQQEASQCTFLPRVNHTHDAELIRWAAGSDVFTRLYGHARCQQQRLRAAAEAKRKADAAEVDEWHVRFRQVSFPTHLYAHTQSKEDQATDSATARIATPKRGTHIISALHTDRRSAHATVTDPRTCPDDSGPSAAVHGAPALSVARAEVWLSRMRTGYHSRVPPRNQRGGTA</sequence>
<dbReference type="AlphaFoldDB" id="A0A836GVV6"/>
<gene>
    <name evidence="2" type="ORF">CUR178_06126</name>
</gene>
<organism evidence="2 3">
    <name type="scientific">Leishmania enriettii</name>
    <dbReference type="NCBI Taxonomy" id="5663"/>
    <lineage>
        <taxon>Eukaryota</taxon>
        <taxon>Discoba</taxon>
        <taxon>Euglenozoa</taxon>
        <taxon>Kinetoplastea</taxon>
        <taxon>Metakinetoplastina</taxon>
        <taxon>Trypanosomatida</taxon>
        <taxon>Trypanosomatidae</taxon>
        <taxon>Leishmaniinae</taxon>
        <taxon>Leishmania</taxon>
    </lineage>
</organism>
<evidence type="ECO:0000313" key="3">
    <source>
        <dbReference type="Proteomes" id="UP000674179"/>
    </source>
</evidence>
<evidence type="ECO:0000313" key="2">
    <source>
        <dbReference type="EMBL" id="KAG5482266.1"/>
    </source>
</evidence>
<dbReference type="RefSeq" id="XP_067694128.1">
    <property type="nucleotide sequence ID" value="XM_067837800.1"/>
</dbReference>